<keyword evidence="9" id="KW-1015">Disulfide bond</keyword>
<keyword evidence="22" id="KW-1185">Reference proteome</keyword>
<feature type="region of interest" description="Disordered" evidence="17">
    <location>
        <begin position="403"/>
        <end position="422"/>
    </location>
</feature>
<evidence type="ECO:0000256" key="14">
    <source>
        <dbReference type="ARBA" id="ARBA00065233"/>
    </source>
</evidence>
<dbReference type="Gene3D" id="4.10.1240.10">
    <property type="entry name" value="GPCR, family 2, extracellular hormone receptor domain"/>
    <property type="match status" value="1"/>
</dbReference>
<reference evidence="23" key="1">
    <citation type="submission" date="2025-08" db="UniProtKB">
        <authorList>
            <consortium name="RefSeq"/>
        </authorList>
    </citation>
    <scope>IDENTIFICATION</scope>
    <source>
        <tissue evidence="23">Ear skin</tissue>
    </source>
</reference>
<keyword evidence="11" id="KW-0325">Glycoprotein</keyword>
<dbReference type="PRINTS" id="PR01129">
    <property type="entry name" value="GIPRECEPTOR"/>
</dbReference>
<evidence type="ECO:0000256" key="10">
    <source>
        <dbReference type="ARBA" id="ARBA00023170"/>
    </source>
</evidence>
<evidence type="ECO:0000256" key="1">
    <source>
        <dbReference type="ARBA" id="ARBA00004651"/>
    </source>
</evidence>
<keyword evidence="3" id="KW-1003">Cell membrane</keyword>
<keyword evidence="8 18" id="KW-0472">Membrane</keyword>
<dbReference type="CTD" id="2696"/>
<evidence type="ECO:0000256" key="9">
    <source>
        <dbReference type="ARBA" id="ARBA00023157"/>
    </source>
</evidence>
<feature type="compositionally biased region" description="Basic and acidic residues" evidence="17">
    <location>
        <begin position="403"/>
        <end position="413"/>
    </location>
</feature>
<gene>
    <name evidence="23" type="primary">GIPR</name>
</gene>
<dbReference type="PROSITE" id="PS50261">
    <property type="entry name" value="G_PROTEIN_RECEP_F2_4"/>
    <property type="match status" value="1"/>
</dbReference>
<keyword evidence="4 18" id="KW-0812">Transmembrane</keyword>
<dbReference type="PANTHER" id="PTHR45620:SF5">
    <property type="entry name" value="GASTRIC INHIBITORY POLYPEPTIDE RECEPTOR"/>
    <property type="match status" value="1"/>
</dbReference>
<evidence type="ECO:0000256" key="6">
    <source>
        <dbReference type="ARBA" id="ARBA00022989"/>
    </source>
</evidence>
<evidence type="ECO:0000256" key="11">
    <source>
        <dbReference type="ARBA" id="ARBA00023180"/>
    </source>
</evidence>
<comment type="subunit">
    <text evidence="14">May form homodimers and heterodimers with GLP1R.</text>
</comment>
<evidence type="ECO:0000256" key="5">
    <source>
        <dbReference type="ARBA" id="ARBA00022729"/>
    </source>
</evidence>
<feature type="transmembrane region" description="Helical" evidence="18">
    <location>
        <begin position="140"/>
        <end position="160"/>
    </location>
</feature>
<dbReference type="SUPFAM" id="SSF81321">
    <property type="entry name" value="Family A G protein-coupled receptor-like"/>
    <property type="match status" value="1"/>
</dbReference>
<evidence type="ECO:0000256" key="17">
    <source>
        <dbReference type="SAM" id="MobiDB-lite"/>
    </source>
</evidence>
<evidence type="ECO:0000256" key="8">
    <source>
        <dbReference type="ARBA" id="ARBA00023136"/>
    </source>
</evidence>
<dbReference type="InterPro" id="IPR001879">
    <property type="entry name" value="GPCR_2_extracellular_dom"/>
</dbReference>
<dbReference type="FunFam" id="4.10.1240.10:FF:000019">
    <property type="entry name" value="Gastric inhibitory polypeptide receptor"/>
    <property type="match status" value="1"/>
</dbReference>
<comment type="subcellular location">
    <subcellularLocation>
        <location evidence="1">Cell membrane</location>
        <topology evidence="1">Multi-pass membrane protein</topology>
    </subcellularLocation>
</comment>
<dbReference type="GO" id="GO:0007188">
    <property type="term" value="P:adenylate cyclase-modulating G protein-coupled receptor signaling pathway"/>
    <property type="evidence" value="ECO:0007669"/>
    <property type="project" value="TreeGrafter"/>
</dbReference>
<feature type="transmembrane region" description="Helical" evidence="18">
    <location>
        <begin position="324"/>
        <end position="343"/>
    </location>
</feature>
<dbReference type="PRINTS" id="PR00249">
    <property type="entry name" value="GPCRSECRETIN"/>
</dbReference>
<dbReference type="AlphaFoldDB" id="A0A8B8THG7"/>
<name>A0A8B8THG7_CAMFR</name>
<evidence type="ECO:0000256" key="2">
    <source>
        <dbReference type="ARBA" id="ARBA00005314"/>
    </source>
</evidence>
<organism evidence="22 23">
    <name type="scientific">Camelus ferus</name>
    <name type="common">Wild bactrian camel</name>
    <name type="synonym">Camelus bactrianus ferus</name>
    <dbReference type="NCBI Taxonomy" id="419612"/>
    <lineage>
        <taxon>Eukaryota</taxon>
        <taxon>Metazoa</taxon>
        <taxon>Chordata</taxon>
        <taxon>Craniata</taxon>
        <taxon>Vertebrata</taxon>
        <taxon>Euteleostomi</taxon>
        <taxon>Mammalia</taxon>
        <taxon>Eutheria</taxon>
        <taxon>Laurasiatheria</taxon>
        <taxon>Artiodactyla</taxon>
        <taxon>Tylopoda</taxon>
        <taxon>Camelidae</taxon>
        <taxon>Camelus</taxon>
    </lineage>
</organism>
<keyword evidence="5 19" id="KW-0732">Signal</keyword>
<dbReference type="GO" id="GO:0017046">
    <property type="term" value="F:peptide hormone binding"/>
    <property type="evidence" value="ECO:0007669"/>
    <property type="project" value="TreeGrafter"/>
</dbReference>
<feature type="transmembrane region" description="Helical" evidence="18">
    <location>
        <begin position="363"/>
        <end position="380"/>
    </location>
</feature>
<evidence type="ECO:0000313" key="22">
    <source>
        <dbReference type="Proteomes" id="UP000694856"/>
    </source>
</evidence>
<comment type="function">
    <text evidence="13">This is a receptor for GIP. The activity of this receptor is mediated by G proteins which activate adenylyl cyclase.</text>
</comment>
<dbReference type="InterPro" id="IPR017983">
    <property type="entry name" value="GPCR_2_secretin-like_CS"/>
</dbReference>
<keyword evidence="12" id="KW-0807">Transducer</keyword>
<dbReference type="PROSITE" id="PS50227">
    <property type="entry name" value="G_PROTEIN_RECEP_F2_3"/>
    <property type="match status" value="1"/>
</dbReference>
<dbReference type="InterPro" id="IPR001749">
    <property type="entry name" value="GPCR_2_GIP_rcpt"/>
</dbReference>
<evidence type="ECO:0000259" key="21">
    <source>
        <dbReference type="PROSITE" id="PS50261"/>
    </source>
</evidence>
<dbReference type="PANTHER" id="PTHR45620">
    <property type="entry name" value="PDF RECEPTOR-LIKE PROTEIN-RELATED"/>
    <property type="match status" value="1"/>
</dbReference>
<feature type="transmembrane region" description="Helical" evidence="18">
    <location>
        <begin position="262"/>
        <end position="282"/>
    </location>
</feature>
<evidence type="ECO:0000256" key="3">
    <source>
        <dbReference type="ARBA" id="ARBA00022475"/>
    </source>
</evidence>
<dbReference type="GO" id="GO:0007166">
    <property type="term" value="P:cell surface receptor signaling pathway"/>
    <property type="evidence" value="ECO:0007669"/>
    <property type="project" value="InterPro"/>
</dbReference>
<sequence>MTLNCPPWRLLLLLSPWGPLLRRAEAGSEGQTAGELYQRWERYRRECQETLEAMEPPAGLACNGSFDMYVCWDYTAPNATARASCPWYLPWHRQVAAGFVLRQCGSDGQWGPWRDHSQCENPEKNGAFQDQRLILERLQVVYTVGYSLSFATLLFALLILSFFRRLRCTRNYIHINLFTSFMLRATAILTRDRLLPPTGPYPGDQAPLLWNQALAACRTAQVMTQYCVGANYTWLLVEGIYLHSLLVLVGGSEEGHFRCYMLVGWGAPALFVIPWVIVRYLYENTQCWERNDIKAIWWIIRTPILLTILVRTRQMRCPDYRLRLARSTLTLVPLLGVHEVVFAPVTEEQARGTLRLAKLGFEIFLSSFQGFLVSILYCFINKEVQSEIRRGWHRCRLRHSLGGEEPRQPRERAFPTLSSGSGPGQVVAGRALCSRALPGPGVEASRVLESYC</sequence>
<evidence type="ECO:0000313" key="23">
    <source>
        <dbReference type="RefSeq" id="XP_032341671.1"/>
    </source>
</evidence>
<dbReference type="InterPro" id="IPR036445">
    <property type="entry name" value="GPCR_2_extracell_dom_sf"/>
</dbReference>
<dbReference type="GO" id="GO:0050796">
    <property type="term" value="P:regulation of insulin secretion"/>
    <property type="evidence" value="ECO:0007669"/>
    <property type="project" value="UniProtKB-ARBA"/>
</dbReference>
<dbReference type="SMART" id="SM00008">
    <property type="entry name" value="HormR"/>
    <property type="match status" value="1"/>
</dbReference>
<evidence type="ECO:0000256" key="18">
    <source>
        <dbReference type="SAM" id="Phobius"/>
    </source>
</evidence>
<dbReference type="PROSITE" id="PS00650">
    <property type="entry name" value="G_PROTEIN_RECEP_F2_2"/>
    <property type="match status" value="1"/>
</dbReference>
<dbReference type="InterPro" id="IPR017981">
    <property type="entry name" value="GPCR_2-like_7TM"/>
</dbReference>
<feature type="signal peptide" evidence="19">
    <location>
        <begin position="1"/>
        <end position="26"/>
    </location>
</feature>
<dbReference type="Pfam" id="PF02793">
    <property type="entry name" value="HRM"/>
    <property type="match status" value="1"/>
</dbReference>
<protein>
    <recommendedName>
        <fullName evidence="15">Gastric inhibitory polypeptide receptor</fullName>
    </recommendedName>
    <alternativeName>
        <fullName evidence="16">Glucose-dependent insulinotropic polypeptide receptor</fullName>
    </alternativeName>
</protein>
<dbReference type="FunFam" id="1.20.1070.10:FF:000229">
    <property type="entry name" value="Gastric inhibitory polypeptide receptor"/>
    <property type="match status" value="1"/>
</dbReference>
<dbReference type="GO" id="GO:0008528">
    <property type="term" value="F:G protein-coupled peptide receptor activity"/>
    <property type="evidence" value="ECO:0007669"/>
    <property type="project" value="TreeGrafter"/>
</dbReference>
<evidence type="ECO:0000256" key="12">
    <source>
        <dbReference type="ARBA" id="ARBA00023224"/>
    </source>
</evidence>
<evidence type="ECO:0000256" key="4">
    <source>
        <dbReference type="ARBA" id="ARBA00022692"/>
    </source>
</evidence>
<dbReference type="RefSeq" id="XP_032341671.1">
    <property type="nucleotide sequence ID" value="XM_032485780.1"/>
</dbReference>
<dbReference type="GO" id="GO:0005886">
    <property type="term" value="C:plasma membrane"/>
    <property type="evidence" value="ECO:0007669"/>
    <property type="project" value="UniProtKB-SubCell"/>
</dbReference>
<accession>A0A8B8THG7</accession>
<evidence type="ECO:0000256" key="13">
    <source>
        <dbReference type="ARBA" id="ARBA00059971"/>
    </source>
</evidence>
<feature type="domain" description="G-protein coupled receptors family 2 profile 1" evidence="20">
    <location>
        <begin position="46"/>
        <end position="123"/>
    </location>
</feature>
<evidence type="ECO:0000256" key="19">
    <source>
        <dbReference type="SAM" id="SignalP"/>
    </source>
</evidence>
<dbReference type="GO" id="GO:0016519">
    <property type="term" value="F:gastric inhibitory peptide receptor activity"/>
    <property type="evidence" value="ECO:0007669"/>
    <property type="project" value="InterPro"/>
</dbReference>
<dbReference type="GeneID" id="102508505"/>
<evidence type="ECO:0000256" key="15">
    <source>
        <dbReference type="ARBA" id="ARBA00072201"/>
    </source>
</evidence>
<dbReference type="SUPFAM" id="SSF111418">
    <property type="entry name" value="Hormone receptor domain"/>
    <property type="match status" value="1"/>
</dbReference>
<keyword evidence="10 23" id="KW-0675">Receptor</keyword>
<evidence type="ECO:0000259" key="20">
    <source>
        <dbReference type="PROSITE" id="PS50227"/>
    </source>
</evidence>
<proteinExistence type="inferred from homology"/>
<dbReference type="InterPro" id="IPR000832">
    <property type="entry name" value="GPCR_2_secretin-like"/>
</dbReference>
<keyword evidence="6 18" id="KW-1133">Transmembrane helix</keyword>
<dbReference type="Pfam" id="PF00002">
    <property type="entry name" value="7tm_2"/>
    <property type="match status" value="1"/>
</dbReference>
<feature type="chain" id="PRO_5034768693" description="Gastric inhibitory polypeptide receptor" evidence="19">
    <location>
        <begin position="27"/>
        <end position="452"/>
    </location>
</feature>
<keyword evidence="7" id="KW-0297">G-protein coupled receptor</keyword>
<feature type="domain" description="G-protein coupled receptors family 2 profile 2" evidence="21">
    <location>
        <begin position="138"/>
        <end position="381"/>
    </location>
</feature>
<evidence type="ECO:0000256" key="7">
    <source>
        <dbReference type="ARBA" id="ARBA00023040"/>
    </source>
</evidence>
<dbReference type="PROSITE" id="PS00649">
    <property type="entry name" value="G_PROTEIN_RECEP_F2_1"/>
    <property type="match status" value="1"/>
</dbReference>
<dbReference type="InterPro" id="IPR050332">
    <property type="entry name" value="GPCR_2"/>
</dbReference>
<dbReference type="Proteomes" id="UP000694856">
    <property type="component" value="Chromosome 9"/>
</dbReference>
<comment type="similarity">
    <text evidence="2">Belongs to the G-protein coupled receptor 2 family.</text>
</comment>
<dbReference type="CDD" id="cd15929">
    <property type="entry name" value="7tmB1_GlucagonR-like"/>
    <property type="match status" value="1"/>
</dbReference>
<dbReference type="Gene3D" id="1.20.1070.10">
    <property type="entry name" value="Rhodopsin 7-helix transmembrane proteins"/>
    <property type="match status" value="1"/>
</dbReference>
<evidence type="ECO:0000256" key="16">
    <source>
        <dbReference type="ARBA" id="ARBA00079704"/>
    </source>
</evidence>
<feature type="transmembrane region" description="Helical" evidence="18">
    <location>
        <begin position="232"/>
        <end position="250"/>
    </location>
</feature>